<sequence length="970" mass="105050">MKSIPPSPPFSEEVPRPGDPEESYRRSYEGVREFLRVFDQIRIRPTWRSGDVPVPVLWVTGPYTATAAVTQALEERCDGTPFAHLGPAPDPEAAAPPPVERSAPYADLMARLREASRDLASIAPRGEAHLRFPLLAQVLWLLDLQISDDEPDRLHDGVKRAVRQRRRQVRAGNPQDRRNFWANVRAYAEGPLPAWAAATAVLSATAADQLSTVLGICAIVAGPVFGALHVLLLSRSWAGRRRYKWFCHQPYLMPGQRRNQPTEFTRFAVRVIQARRRALTLPALEAGLGATPADPAARAVVPITGPDDGDSAEERKRQEALLAVQGIEHLLVNAFLHDLRQGYARSLWKFWRRVAWARTSYPVLLVSGGGTRLVTLIEEVRAGTRQPDPLLVVVTGSPARPALPPGRPSVGGVPVLAGRPERTEELWEQWRAELDRDRALGSHRLIRVDMEARDAPLLEKLNVPVRGRRRPLLAHPLLPLLTVVALLALSLVRVVSSATTNCAPSIWRAPTGECIGLGYGDFAYTPRLAKVLTAIDAANRTVVDSGKPYSTVVYFGKLTNQAGVEDALTDIHGELAGLAVRQRQLIQNSGDGSKLQMRVLVANAGADFRYAEDVARAVLRRVTEDPTIVGVVGLGESRQQVQNALRILSRKALPVVGTTATFDDLGSRAGGGFIPSYFPLAPPNSELAVTAARWARLGTPSQAIAPAKRAAVFTDLMITDLFGKDLGARFVKAFGDGATTVGYANAAELEQKVAEVCSAAERPDLAYYAGRSGQFGAFIEAIGKSQCHQLTVMANDDITQYVNDNAPQLGRNNRVRVVYVALAAPSAWTAVPSQFTPNFYTELESLVTSLDMKNLPRTDLPSDAYAVQAYDAAETLMRAAQSAYGGQGGSASVDGEPGVVDRGGVLLALENLGEVDGASGLIKLHGAPDTRHAVDRPILLVTVDPNGRQVVVRHCGRLYAQQPLSATCGT</sequence>
<dbReference type="RefSeq" id="WP_380758682.1">
    <property type="nucleotide sequence ID" value="NZ_JBHSRF010000053.1"/>
</dbReference>
<dbReference type="Gene3D" id="3.40.50.2300">
    <property type="match status" value="2"/>
</dbReference>
<keyword evidence="2" id="KW-1133">Transmembrane helix</keyword>
<accession>A0ABW1NQK2</accession>
<evidence type="ECO:0000256" key="1">
    <source>
        <dbReference type="SAM" id="MobiDB-lite"/>
    </source>
</evidence>
<organism evidence="3 4">
    <name type="scientific">Sphaerisporangium aureirubrum</name>
    <dbReference type="NCBI Taxonomy" id="1544736"/>
    <lineage>
        <taxon>Bacteria</taxon>
        <taxon>Bacillati</taxon>
        <taxon>Actinomycetota</taxon>
        <taxon>Actinomycetes</taxon>
        <taxon>Streptosporangiales</taxon>
        <taxon>Streptosporangiaceae</taxon>
        <taxon>Sphaerisporangium</taxon>
    </lineage>
</organism>
<keyword evidence="2" id="KW-0812">Transmembrane</keyword>
<evidence type="ECO:0000313" key="3">
    <source>
        <dbReference type="EMBL" id="MFC6085007.1"/>
    </source>
</evidence>
<dbReference type="EMBL" id="JBHSRF010000053">
    <property type="protein sequence ID" value="MFC6085007.1"/>
    <property type="molecule type" value="Genomic_DNA"/>
</dbReference>
<feature type="transmembrane region" description="Helical" evidence="2">
    <location>
        <begin position="213"/>
        <end position="234"/>
    </location>
</feature>
<evidence type="ECO:0000313" key="4">
    <source>
        <dbReference type="Proteomes" id="UP001596137"/>
    </source>
</evidence>
<comment type="caution">
    <text evidence="3">The sequence shown here is derived from an EMBL/GenBank/DDBJ whole genome shotgun (WGS) entry which is preliminary data.</text>
</comment>
<proteinExistence type="predicted"/>
<keyword evidence="2" id="KW-0472">Membrane</keyword>
<dbReference type="Proteomes" id="UP001596137">
    <property type="component" value="Unassembled WGS sequence"/>
</dbReference>
<feature type="compositionally biased region" description="Basic and acidic residues" evidence="1">
    <location>
        <begin position="13"/>
        <end position="25"/>
    </location>
</feature>
<dbReference type="SUPFAM" id="SSF53822">
    <property type="entry name" value="Periplasmic binding protein-like I"/>
    <property type="match status" value="1"/>
</dbReference>
<keyword evidence="4" id="KW-1185">Reference proteome</keyword>
<feature type="region of interest" description="Disordered" evidence="1">
    <location>
        <begin position="1"/>
        <end position="25"/>
    </location>
</feature>
<reference evidence="4" key="1">
    <citation type="journal article" date="2019" name="Int. J. Syst. Evol. Microbiol.">
        <title>The Global Catalogue of Microorganisms (GCM) 10K type strain sequencing project: providing services to taxonomists for standard genome sequencing and annotation.</title>
        <authorList>
            <consortium name="The Broad Institute Genomics Platform"/>
            <consortium name="The Broad Institute Genome Sequencing Center for Infectious Disease"/>
            <person name="Wu L."/>
            <person name="Ma J."/>
        </authorList>
    </citation>
    <scope>NUCLEOTIDE SEQUENCE [LARGE SCALE GENOMIC DNA]</scope>
    <source>
        <strain evidence="4">JCM 30346</strain>
    </source>
</reference>
<gene>
    <name evidence="3" type="ORF">ACFP1K_27860</name>
</gene>
<protein>
    <submittedName>
        <fullName evidence="3">ABC transporter substrate-binding protein</fullName>
    </submittedName>
</protein>
<name>A0ABW1NQK2_9ACTN</name>
<feature type="transmembrane region" description="Helical" evidence="2">
    <location>
        <begin position="472"/>
        <end position="492"/>
    </location>
</feature>
<dbReference type="InterPro" id="IPR028082">
    <property type="entry name" value="Peripla_BP_I"/>
</dbReference>
<evidence type="ECO:0000256" key="2">
    <source>
        <dbReference type="SAM" id="Phobius"/>
    </source>
</evidence>